<proteinExistence type="predicted"/>
<gene>
    <name evidence="2" type="ORF">LYSCAS_16190</name>
</gene>
<feature type="region of interest" description="Disordered" evidence="1">
    <location>
        <begin position="1"/>
        <end position="105"/>
    </location>
</feature>
<evidence type="ECO:0000313" key="3">
    <source>
        <dbReference type="Proteomes" id="UP000681317"/>
    </source>
</evidence>
<feature type="compositionally biased region" description="Polar residues" evidence="1">
    <location>
        <begin position="58"/>
        <end position="69"/>
    </location>
</feature>
<dbReference type="EMBL" id="AP024545">
    <property type="protein sequence ID" value="BCT92595.1"/>
    <property type="molecule type" value="Genomic_DNA"/>
</dbReference>
<name>A0ABM7Q5G6_9GAMM</name>
<organism evidence="2 3">
    <name type="scientific">Noviluteimonas caseinilytica</name>
    <dbReference type="NCBI Taxonomy" id="2675101"/>
    <lineage>
        <taxon>Bacteria</taxon>
        <taxon>Pseudomonadati</taxon>
        <taxon>Pseudomonadota</taxon>
        <taxon>Gammaproteobacteria</taxon>
        <taxon>Lysobacterales</taxon>
        <taxon>Lysobacteraceae</taxon>
        <taxon>Noviluteimonas</taxon>
    </lineage>
</organism>
<dbReference type="Proteomes" id="UP000681317">
    <property type="component" value="Chromosome"/>
</dbReference>
<evidence type="ECO:0000256" key="1">
    <source>
        <dbReference type="SAM" id="MobiDB-lite"/>
    </source>
</evidence>
<evidence type="ECO:0008006" key="4">
    <source>
        <dbReference type="Google" id="ProtNLM"/>
    </source>
</evidence>
<protein>
    <recommendedName>
        <fullName evidence="4">Stress-induced protein</fullName>
    </recommendedName>
</protein>
<feature type="compositionally biased region" description="Low complexity" evidence="1">
    <location>
        <begin position="23"/>
        <end position="38"/>
    </location>
</feature>
<keyword evidence="3" id="KW-1185">Reference proteome</keyword>
<dbReference type="RefSeq" id="WP_213433392.1">
    <property type="nucleotide sequence ID" value="NZ_AP024545.1"/>
</dbReference>
<accession>A0ABM7Q5G6</accession>
<dbReference type="InterPro" id="IPR019626">
    <property type="entry name" value="Stress-induced_KGG_rpt"/>
</dbReference>
<evidence type="ECO:0000313" key="2">
    <source>
        <dbReference type="EMBL" id="BCT92595.1"/>
    </source>
</evidence>
<reference evidence="2 3" key="1">
    <citation type="submission" date="2021-03" db="EMBL/GenBank/DDBJ databases">
        <title>Complete Genome Sequences of Two Lysobacter Strains Isolated from Sea Water (Lysobacter caseinilyticus) and Soil (Lysobacter helvus) in South Korea.</title>
        <authorList>
            <person name="Watanabe Y."/>
            <person name="Arakawa K."/>
        </authorList>
    </citation>
    <scope>NUCLEOTIDE SEQUENCE [LARGE SCALE GENOMIC DNA]</scope>
    <source>
        <strain evidence="2 3">KVB24</strain>
    </source>
</reference>
<feature type="compositionally biased region" description="Gly residues" evidence="1">
    <location>
        <begin position="1"/>
        <end position="11"/>
    </location>
</feature>
<feature type="compositionally biased region" description="Basic and acidic residues" evidence="1">
    <location>
        <begin position="41"/>
        <end position="53"/>
    </location>
</feature>
<sequence length="105" mass="10793">MAQRNQGGGTSNRGFASMDPARQRAIAAEGGRAAHAQGVAHEFDSEEAREAGRKGGQARSQRSAANMQASDRDVQGADIAHGDGMGGMRTPSGPMSPDRSGPNNS</sequence>
<dbReference type="Pfam" id="PF10685">
    <property type="entry name" value="KGG"/>
    <property type="match status" value="2"/>
</dbReference>